<dbReference type="EMBL" id="FRCT01000020">
    <property type="protein sequence ID" value="SHM87464.1"/>
    <property type="molecule type" value="Genomic_DNA"/>
</dbReference>
<evidence type="ECO:0000256" key="1">
    <source>
        <dbReference type="SAM" id="Phobius"/>
    </source>
</evidence>
<accession>A0A1M7M9S7</accession>
<feature type="transmembrane region" description="Helical" evidence="1">
    <location>
        <begin position="156"/>
        <end position="178"/>
    </location>
</feature>
<feature type="transmembrane region" description="Helical" evidence="1">
    <location>
        <begin position="114"/>
        <end position="135"/>
    </location>
</feature>
<protein>
    <submittedName>
        <fullName evidence="2">Uncharacterized protein</fullName>
    </submittedName>
</protein>
<evidence type="ECO:0000313" key="3">
    <source>
        <dbReference type="Proteomes" id="UP000184394"/>
    </source>
</evidence>
<feature type="transmembrane region" description="Helical" evidence="1">
    <location>
        <begin position="190"/>
        <end position="213"/>
    </location>
</feature>
<feature type="transmembrane region" description="Helical" evidence="1">
    <location>
        <begin position="50"/>
        <end position="69"/>
    </location>
</feature>
<proteinExistence type="predicted"/>
<feature type="transmembrane region" description="Helical" evidence="1">
    <location>
        <begin position="12"/>
        <end position="30"/>
    </location>
</feature>
<dbReference type="AlphaFoldDB" id="A0A1M7M9S7"/>
<feature type="transmembrane region" description="Helical" evidence="1">
    <location>
        <begin position="76"/>
        <end position="94"/>
    </location>
</feature>
<name>A0A1M7M9S7_RUMFL</name>
<evidence type="ECO:0000313" key="2">
    <source>
        <dbReference type="EMBL" id="SHM87464.1"/>
    </source>
</evidence>
<keyword evidence="1" id="KW-0472">Membrane</keyword>
<keyword evidence="1" id="KW-1133">Transmembrane helix</keyword>
<reference evidence="2 3" key="1">
    <citation type="submission" date="2016-11" db="EMBL/GenBank/DDBJ databases">
        <authorList>
            <person name="Jaros S."/>
            <person name="Januszkiewicz K."/>
            <person name="Wedrychowicz H."/>
        </authorList>
    </citation>
    <scope>NUCLEOTIDE SEQUENCE [LARGE SCALE GENOMIC DNA]</scope>
    <source>
        <strain evidence="2 3">Y1</strain>
    </source>
</reference>
<dbReference type="RefSeq" id="WP_072952326.1">
    <property type="nucleotide sequence ID" value="NZ_FRCT01000020.1"/>
</dbReference>
<gene>
    <name evidence="2" type="ORF">SAMN04487860_12018</name>
</gene>
<keyword evidence="1" id="KW-0812">Transmembrane</keyword>
<dbReference type="Proteomes" id="UP000184394">
    <property type="component" value="Unassembled WGS sequence"/>
</dbReference>
<sequence length="293" mass="34321">MITKVRIRIFEIITAVIFILFSIIDIYAIINYIKYYFGDFSDLPSEYTRYYYTIILECTAGFVIGIIILFRNKMNILLKAVYFIPALLVIYKSGGINFLKSWDLLGIYPNKLYLFSYFGYTILLTITIIVSFLTINNSIKWQSRDSLLKYTYIMAGLYILLSFAIKDIHFICFAYLFIPCFMQKEISYKSILGLVGEIAYILSLIIPLIFLFFDIKQKRDTRIISYGPFSLDGFIYSYKHDTLSNVMKYLSMFLLALSPLMVLDRQCAIEKQAAYELDKDPDDFHIRINDDEE</sequence>
<organism evidence="2 3">
    <name type="scientific">Ruminococcus flavefaciens</name>
    <dbReference type="NCBI Taxonomy" id="1265"/>
    <lineage>
        <taxon>Bacteria</taxon>
        <taxon>Bacillati</taxon>
        <taxon>Bacillota</taxon>
        <taxon>Clostridia</taxon>
        <taxon>Eubacteriales</taxon>
        <taxon>Oscillospiraceae</taxon>
        <taxon>Ruminococcus</taxon>
    </lineage>
</organism>